<feature type="transmembrane region" description="Helical" evidence="1">
    <location>
        <begin position="6"/>
        <end position="23"/>
    </location>
</feature>
<proteinExistence type="predicted"/>
<keyword evidence="1" id="KW-0812">Transmembrane</keyword>
<keyword evidence="1" id="KW-1133">Transmembrane helix</keyword>
<dbReference type="AlphaFoldDB" id="A0A0C1R7A7"/>
<sequence length="101" mass="12397">MKILSIICIIYAIFLIIYGFINNKRVDNRNNWYHIKDMKSFLRIQFLWKLITAIYCIAVAYFYQKYNISFLFILTIIFIDRIIFFIIVRLKKIALPKRYLE</sequence>
<evidence type="ECO:0000256" key="1">
    <source>
        <dbReference type="SAM" id="Phobius"/>
    </source>
</evidence>
<name>A0A0C1R7A7_9CLOT</name>
<comment type="caution">
    <text evidence="2">The sequence shown here is derived from an EMBL/GenBank/DDBJ whole genome shotgun (WGS) entry which is preliminary data.</text>
</comment>
<evidence type="ECO:0000313" key="3">
    <source>
        <dbReference type="Proteomes" id="UP000031366"/>
    </source>
</evidence>
<dbReference type="STRING" id="29341.RSJ17_15545"/>
<evidence type="ECO:0000313" key="2">
    <source>
        <dbReference type="EMBL" id="KIE46381.1"/>
    </source>
</evidence>
<gene>
    <name evidence="2" type="ORF">U732_1995</name>
</gene>
<dbReference type="RefSeq" id="WP_039633962.1">
    <property type="nucleotide sequence ID" value="NZ_AYSO01000017.1"/>
</dbReference>
<dbReference type="Proteomes" id="UP000031366">
    <property type="component" value="Unassembled WGS sequence"/>
</dbReference>
<accession>A0A0C1R7A7</accession>
<feature type="transmembrane region" description="Helical" evidence="1">
    <location>
        <begin position="44"/>
        <end position="63"/>
    </location>
</feature>
<keyword evidence="1" id="KW-0472">Membrane</keyword>
<dbReference type="EMBL" id="AYSO01000017">
    <property type="protein sequence ID" value="KIE46381.1"/>
    <property type="molecule type" value="Genomic_DNA"/>
</dbReference>
<feature type="transmembrane region" description="Helical" evidence="1">
    <location>
        <begin position="69"/>
        <end position="88"/>
    </location>
</feature>
<keyword evidence="3" id="KW-1185">Reference proteome</keyword>
<protein>
    <submittedName>
        <fullName evidence="2">Putative membrane protein</fullName>
    </submittedName>
</protein>
<organism evidence="2 3">
    <name type="scientific">Clostridium argentinense CDC 2741</name>
    <dbReference type="NCBI Taxonomy" id="1418104"/>
    <lineage>
        <taxon>Bacteria</taxon>
        <taxon>Bacillati</taxon>
        <taxon>Bacillota</taxon>
        <taxon>Clostridia</taxon>
        <taxon>Eubacteriales</taxon>
        <taxon>Clostridiaceae</taxon>
        <taxon>Clostridium</taxon>
    </lineage>
</organism>
<reference evidence="2 3" key="1">
    <citation type="journal article" date="2015" name="Infect. Genet. Evol.">
        <title>Genomic sequences of six botulinum neurotoxin-producing strains representing three clostridial species illustrate the mobility and diversity of botulinum neurotoxin genes.</title>
        <authorList>
            <person name="Smith T.J."/>
            <person name="Hill K.K."/>
            <person name="Xie G."/>
            <person name="Foley B.T."/>
            <person name="Williamson C.H."/>
            <person name="Foster J.T."/>
            <person name="Johnson S.L."/>
            <person name="Chertkov O."/>
            <person name="Teshima H."/>
            <person name="Gibbons H.S."/>
            <person name="Johnsky L.A."/>
            <person name="Karavis M.A."/>
            <person name="Smith L.A."/>
        </authorList>
    </citation>
    <scope>NUCLEOTIDE SEQUENCE [LARGE SCALE GENOMIC DNA]</scope>
    <source>
        <strain evidence="2 3">CDC 2741</strain>
    </source>
</reference>